<reference evidence="9" key="2">
    <citation type="submission" date="2025-09" db="UniProtKB">
        <authorList>
            <consortium name="Ensembl"/>
        </authorList>
    </citation>
    <scope>IDENTIFICATION</scope>
</reference>
<keyword evidence="7" id="KW-0539">Nucleus</keyword>
<dbReference type="GO" id="GO:0046872">
    <property type="term" value="F:metal ion binding"/>
    <property type="evidence" value="ECO:0007669"/>
    <property type="project" value="UniProtKB-KW"/>
</dbReference>
<dbReference type="InterPro" id="IPR027806">
    <property type="entry name" value="HARBI1_dom"/>
</dbReference>
<dbReference type="GeneTree" id="ENSGT00940000163250"/>
<feature type="domain" description="DDE Tnp4" evidence="8">
    <location>
        <begin position="205"/>
        <end position="357"/>
    </location>
</feature>
<proteinExistence type="inferred from homology"/>
<comment type="cofactor">
    <cofactor evidence="1">
        <name>a divalent metal cation</name>
        <dbReference type="ChEBI" id="CHEBI:60240"/>
    </cofactor>
</comment>
<dbReference type="GO" id="GO:0005634">
    <property type="term" value="C:nucleus"/>
    <property type="evidence" value="ECO:0007669"/>
    <property type="project" value="UniProtKB-SubCell"/>
</dbReference>
<evidence type="ECO:0000256" key="2">
    <source>
        <dbReference type="ARBA" id="ARBA00004123"/>
    </source>
</evidence>
<name>A0A8C7WXN8_9TELE</name>
<comment type="subcellular location">
    <subcellularLocation>
        <location evidence="2">Nucleus</location>
    </subcellularLocation>
</comment>
<evidence type="ECO:0000256" key="1">
    <source>
        <dbReference type="ARBA" id="ARBA00001968"/>
    </source>
</evidence>
<reference evidence="9" key="1">
    <citation type="submission" date="2025-08" db="UniProtKB">
        <authorList>
            <consortium name="Ensembl"/>
        </authorList>
    </citation>
    <scope>IDENTIFICATION</scope>
</reference>
<evidence type="ECO:0000256" key="4">
    <source>
        <dbReference type="ARBA" id="ARBA00022722"/>
    </source>
</evidence>
<dbReference type="PANTHER" id="PTHR22930">
    <property type="match status" value="1"/>
</dbReference>
<evidence type="ECO:0000313" key="10">
    <source>
        <dbReference type="Proteomes" id="UP000694383"/>
    </source>
</evidence>
<dbReference type="PANTHER" id="PTHR22930:SF206">
    <property type="entry name" value="NUCLEASE HARBI1"/>
    <property type="match status" value="1"/>
</dbReference>
<keyword evidence="5" id="KW-0479">Metal-binding</keyword>
<keyword evidence="4" id="KW-0540">Nuclease</keyword>
<evidence type="ECO:0000256" key="7">
    <source>
        <dbReference type="ARBA" id="ARBA00023242"/>
    </source>
</evidence>
<dbReference type="GO" id="GO:0016787">
    <property type="term" value="F:hydrolase activity"/>
    <property type="evidence" value="ECO:0007669"/>
    <property type="project" value="UniProtKB-KW"/>
</dbReference>
<accession>A0A8C7WXN8</accession>
<comment type="similarity">
    <text evidence="3">Belongs to the HARBI1 family.</text>
</comment>
<dbReference type="Proteomes" id="UP000694383">
    <property type="component" value="Unplaced"/>
</dbReference>
<evidence type="ECO:0000259" key="8">
    <source>
        <dbReference type="Pfam" id="PF13359"/>
    </source>
</evidence>
<keyword evidence="6" id="KW-0378">Hydrolase</keyword>
<evidence type="ECO:0000256" key="3">
    <source>
        <dbReference type="ARBA" id="ARBA00006958"/>
    </source>
</evidence>
<keyword evidence="10" id="KW-1185">Reference proteome</keyword>
<organism evidence="9 10">
    <name type="scientific">Oryzias sinensis</name>
    <name type="common">Chinese medaka</name>
    <dbReference type="NCBI Taxonomy" id="183150"/>
    <lineage>
        <taxon>Eukaryota</taxon>
        <taxon>Metazoa</taxon>
        <taxon>Chordata</taxon>
        <taxon>Craniata</taxon>
        <taxon>Vertebrata</taxon>
        <taxon>Euteleostomi</taxon>
        <taxon>Actinopterygii</taxon>
        <taxon>Neopterygii</taxon>
        <taxon>Teleostei</taxon>
        <taxon>Neoteleostei</taxon>
        <taxon>Acanthomorphata</taxon>
        <taxon>Ovalentaria</taxon>
        <taxon>Atherinomorphae</taxon>
        <taxon>Beloniformes</taxon>
        <taxon>Adrianichthyidae</taxon>
        <taxon>Oryziinae</taxon>
        <taxon>Oryzias</taxon>
    </lineage>
</organism>
<evidence type="ECO:0000313" key="9">
    <source>
        <dbReference type="Ensembl" id="ENSOSIP00000004667.1"/>
    </source>
</evidence>
<dbReference type="Ensembl" id="ENSOSIT00000004996.1">
    <property type="protein sequence ID" value="ENSOSIP00000004667.1"/>
    <property type="gene ID" value="ENSOSIG00000003185.1"/>
</dbReference>
<dbReference type="InterPro" id="IPR045249">
    <property type="entry name" value="HARBI1-like"/>
</dbReference>
<protein>
    <recommendedName>
        <fullName evidence="8">DDE Tnp4 domain-containing protein</fullName>
    </recommendedName>
</protein>
<evidence type="ECO:0000256" key="5">
    <source>
        <dbReference type="ARBA" id="ARBA00022723"/>
    </source>
</evidence>
<dbReference type="AlphaFoldDB" id="A0A8C7WXN8"/>
<sequence>NILIGSLVGLEFTQLLSMLLVFVDTVLQAQDRLYTFWHNFIREREQEDNLIPPAINLVPPPPPQTRSHWMKVRSKDWWERVVLLEFSNEEWKQNFRMTRPSFVKLCALMESHMAPEEVTVRAPVPLIMRVAVVLYKLGSCAEYRVVANQFGISRSSVKKFVYMFCKGMVQGPIKQLIRTPTETEAEEIARRFEQSHNIPQIMGLLDGTHIPILPPSDGYKDFVNRKGWPSYILQAVVDDQFCCKMPGSAHDANALRHSDLFQRAHLLPKPIGGKDTNLLLVGDPAYPLLDWLIKGYANSPRLNPEQESFNTYLSSARVGVEMTFGLLKSRWRVLLKRSDFHFTFMPTMIATCCALHNSCQKEREHASSSWLEEARDRTVHFPQPNQPVNPQCSSGGSSIREALTNYMATAFPLRTRHQH</sequence>
<evidence type="ECO:0000256" key="6">
    <source>
        <dbReference type="ARBA" id="ARBA00022801"/>
    </source>
</evidence>
<dbReference type="Pfam" id="PF13359">
    <property type="entry name" value="DDE_Tnp_4"/>
    <property type="match status" value="1"/>
</dbReference>
<dbReference type="GO" id="GO:0004518">
    <property type="term" value="F:nuclease activity"/>
    <property type="evidence" value="ECO:0007669"/>
    <property type="project" value="UniProtKB-KW"/>
</dbReference>